<name>A0A0B5D8A8_9ACTN</name>
<keyword evidence="4 7" id="KW-0418">Kinase</keyword>
<evidence type="ECO:0000256" key="5">
    <source>
        <dbReference type="ARBA" id="ARBA00022840"/>
    </source>
</evidence>
<dbReference type="InterPro" id="IPR043129">
    <property type="entry name" value="ATPase_NBD"/>
</dbReference>
<dbReference type="RefSeq" id="WP_043437995.1">
    <property type="nucleotide sequence ID" value="NZ_CP009313.1"/>
</dbReference>
<gene>
    <name evidence="11" type="ORF">CP978_05410</name>
    <name evidence="10" type="ORF">SNOD_05035</name>
</gene>
<dbReference type="Pfam" id="PF00370">
    <property type="entry name" value="FGGY_N"/>
    <property type="match status" value="1"/>
</dbReference>
<evidence type="ECO:0000256" key="7">
    <source>
        <dbReference type="RuleBase" id="RU003733"/>
    </source>
</evidence>
<dbReference type="GO" id="GO:0019563">
    <property type="term" value="P:glycerol catabolic process"/>
    <property type="evidence" value="ECO:0007669"/>
    <property type="project" value="TreeGrafter"/>
</dbReference>
<dbReference type="Pfam" id="PF02782">
    <property type="entry name" value="FGGY_C"/>
    <property type="match status" value="1"/>
</dbReference>
<dbReference type="GO" id="GO:0004370">
    <property type="term" value="F:glycerol kinase activity"/>
    <property type="evidence" value="ECO:0007669"/>
    <property type="project" value="TreeGrafter"/>
</dbReference>
<organism evidence="10 12">
    <name type="scientific">Streptomyces nodosus</name>
    <dbReference type="NCBI Taxonomy" id="40318"/>
    <lineage>
        <taxon>Bacteria</taxon>
        <taxon>Bacillati</taxon>
        <taxon>Actinomycetota</taxon>
        <taxon>Actinomycetes</taxon>
        <taxon>Kitasatosporales</taxon>
        <taxon>Streptomycetaceae</taxon>
        <taxon>Streptomyces</taxon>
    </lineage>
</organism>
<reference evidence="12" key="1">
    <citation type="submission" date="2014-09" db="EMBL/GenBank/DDBJ databases">
        <title>Sequence of the Streptomyces nodosus genome.</title>
        <authorList>
            <person name="Sweeney P."/>
            <person name="Stephens N."/>
            <person name="Murphy C."/>
            <person name="Caffrey P."/>
        </authorList>
    </citation>
    <scope>NUCLEOTIDE SEQUENCE [LARGE SCALE GENOMIC DNA]</scope>
    <source>
        <strain evidence="12">ATCC 14899</strain>
    </source>
</reference>
<evidence type="ECO:0000256" key="2">
    <source>
        <dbReference type="ARBA" id="ARBA00022679"/>
    </source>
</evidence>
<keyword evidence="5" id="KW-0067">ATP-binding</keyword>
<evidence type="ECO:0000256" key="4">
    <source>
        <dbReference type="ARBA" id="ARBA00022777"/>
    </source>
</evidence>
<evidence type="ECO:0000313" key="13">
    <source>
        <dbReference type="Proteomes" id="UP000325763"/>
    </source>
</evidence>
<dbReference type="PANTHER" id="PTHR10196:SF69">
    <property type="entry name" value="GLYCEROL KINASE"/>
    <property type="match status" value="1"/>
</dbReference>
<evidence type="ECO:0000259" key="8">
    <source>
        <dbReference type="Pfam" id="PF00370"/>
    </source>
</evidence>
<feature type="domain" description="Carbohydrate kinase FGGY C-terminal" evidence="9">
    <location>
        <begin position="242"/>
        <end position="428"/>
    </location>
</feature>
<dbReference type="HOGENOM" id="CLU_009281_2_3_11"/>
<keyword evidence="12" id="KW-1185">Reference proteome</keyword>
<comment type="similarity">
    <text evidence="1 7">Belongs to the FGGY kinase family.</text>
</comment>
<dbReference type="PROSITE" id="PS00933">
    <property type="entry name" value="FGGY_KINASES_1"/>
    <property type="match status" value="1"/>
</dbReference>
<evidence type="ECO:0000313" key="11">
    <source>
        <dbReference type="EMBL" id="QEV38045.1"/>
    </source>
</evidence>
<dbReference type="STRING" id="40318.SNOD_05035"/>
<dbReference type="Gene3D" id="3.30.420.40">
    <property type="match status" value="2"/>
</dbReference>
<dbReference type="InterPro" id="IPR018485">
    <property type="entry name" value="FGGY_C"/>
</dbReference>
<dbReference type="EMBL" id="CP009313">
    <property type="protein sequence ID" value="AJE39459.1"/>
    <property type="molecule type" value="Genomic_DNA"/>
</dbReference>
<dbReference type="KEGG" id="snq:CP978_05410"/>
<keyword evidence="3" id="KW-0547">Nucleotide-binding</keyword>
<dbReference type="GO" id="GO:0005524">
    <property type="term" value="F:ATP binding"/>
    <property type="evidence" value="ECO:0007669"/>
    <property type="project" value="UniProtKB-KW"/>
</dbReference>
<evidence type="ECO:0000259" key="9">
    <source>
        <dbReference type="Pfam" id="PF02782"/>
    </source>
</evidence>
<feature type="domain" description="Carbohydrate kinase FGGY N-terminal" evidence="8">
    <location>
        <begin position="4"/>
        <end position="232"/>
    </location>
</feature>
<dbReference type="Proteomes" id="UP000031526">
    <property type="component" value="Chromosome"/>
</dbReference>
<dbReference type="GO" id="GO:0005829">
    <property type="term" value="C:cytosol"/>
    <property type="evidence" value="ECO:0007669"/>
    <property type="project" value="TreeGrafter"/>
</dbReference>
<dbReference type="SUPFAM" id="SSF53067">
    <property type="entry name" value="Actin-like ATPase domain"/>
    <property type="match status" value="2"/>
</dbReference>
<protein>
    <recommendedName>
        <fullName evidence="6">ATP:glycerol 3-phosphotransferase</fullName>
    </recommendedName>
</protein>
<accession>A0A0B5D8A8</accession>
<evidence type="ECO:0000256" key="3">
    <source>
        <dbReference type="ARBA" id="ARBA00022741"/>
    </source>
</evidence>
<proteinExistence type="inferred from homology"/>
<evidence type="ECO:0000313" key="12">
    <source>
        <dbReference type="Proteomes" id="UP000031526"/>
    </source>
</evidence>
<sequence>MTAVLAIDQGTSGTKAVVVDAATGGVVAIAEETVRPTYLPGGGVEQNPHELLDSVLNAGRRAVSAAGRPVDCVALANQGETVLAWDPATGAPLSPAIVWQDRRAEGICAELSGHAEDIARRTGLVLDPYFSAPKMAWLRRNLTREGVVTTTDTWLVHHLTGEFVTDAATASRSLILDLDSASWDGELAGLFGLGEERLPRIVACDEIVGTTRAFGSEVPVAGLIVDQQAALVAEACLDEGTAKCTYGTGAFLLANTGLHPVRSSAGLTTSVAWRAAGRTPYCVDGQVYTVASAVRWLQDLGLIRSATELDELAASDAEGVLCVPAFAGLAAPWWAPDATASFTGMTLATRREHLVLALLQGIAAQVAGLCGLVAADLGEPLTRLRADGGLTNSAVLMQAQADIAQIPVDIYPHAHATPLGAAALARCALDPSLGLAEAVGDWKPTTVYEPRWSADRAEEFRSTWARAATAGATKGDHS</sequence>
<evidence type="ECO:0000256" key="1">
    <source>
        <dbReference type="ARBA" id="ARBA00009156"/>
    </source>
</evidence>
<dbReference type="PROSITE" id="PS00445">
    <property type="entry name" value="FGGY_KINASES_2"/>
    <property type="match status" value="1"/>
</dbReference>
<dbReference type="InterPro" id="IPR018483">
    <property type="entry name" value="Carb_kinase_FGGY_CS"/>
</dbReference>
<dbReference type="PIRSF" id="PIRSF000538">
    <property type="entry name" value="GlpK"/>
    <property type="match status" value="1"/>
</dbReference>
<keyword evidence="2 7" id="KW-0808">Transferase</keyword>
<evidence type="ECO:0000313" key="10">
    <source>
        <dbReference type="EMBL" id="AJE39459.1"/>
    </source>
</evidence>
<evidence type="ECO:0000256" key="6">
    <source>
        <dbReference type="ARBA" id="ARBA00043149"/>
    </source>
</evidence>
<reference evidence="10 12" key="2">
    <citation type="journal article" date="2016" name="Appl. Microbiol. Biotechnol.">
        <title>Exploiting the genome sequence of Streptomyces nodosus for enhanced antibiotic production.</title>
        <authorList>
            <person name="Sweeney P."/>
            <person name="Murphy C.D."/>
            <person name="Caffrey P."/>
        </authorList>
    </citation>
    <scope>NUCLEOTIDE SEQUENCE [LARGE SCALE GENOMIC DNA]</scope>
    <source>
        <strain evidence="10 12">ATCC 14899</strain>
    </source>
</reference>
<dbReference type="EMBL" id="CP023747">
    <property type="protein sequence ID" value="QEV38045.1"/>
    <property type="molecule type" value="Genomic_DNA"/>
</dbReference>
<dbReference type="OrthoDB" id="9805576at2"/>
<dbReference type="PANTHER" id="PTHR10196">
    <property type="entry name" value="SUGAR KINASE"/>
    <property type="match status" value="1"/>
</dbReference>
<dbReference type="AlphaFoldDB" id="A0A0B5D8A8"/>
<dbReference type="Proteomes" id="UP000325763">
    <property type="component" value="Chromosome"/>
</dbReference>
<reference evidence="11 13" key="3">
    <citation type="submission" date="2017-09" db="EMBL/GenBank/DDBJ databases">
        <title>Streptomyces genome completion.</title>
        <authorList>
            <person name="Lee N."/>
            <person name="Cho B.-K."/>
        </authorList>
    </citation>
    <scope>NUCLEOTIDE SEQUENCE [LARGE SCALE GENOMIC DNA]</scope>
    <source>
        <strain evidence="11 13">ATCC 14899</strain>
    </source>
</reference>
<dbReference type="InterPro" id="IPR000577">
    <property type="entry name" value="Carb_kinase_FGGY"/>
</dbReference>
<dbReference type="InterPro" id="IPR018484">
    <property type="entry name" value="FGGY_N"/>
</dbReference>